<comment type="caution">
    <text evidence="1">The sequence shown here is derived from an EMBL/GenBank/DDBJ whole genome shotgun (WGS) entry which is preliminary data.</text>
</comment>
<protein>
    <submittedName>
        <fullName evidence="1">Uncharacterized protein</fullName>
    </submittedName>
</protein>
<name>A0A0F9W8Q2_9ZZZZ</name>
<reference evidence="1" key="1">
    <citation type="journal article" date="2015" name="Nature">
        <title>Complex archaea that bridge the gap between prokaryotes and eukaryotes.</title>
        <authorList>
            <person name="Spang A."/>
            <person name="Saw J.H."/>
            <person name="Jorgensen S.L."/>
            <person name="Zaremba-Niedzwiedzka K."/>
            <person name="Martijn J."/>
            <person name="Lind A.E."/>
            <person name="van Eijk R."/>
            <person name="Schleper C."/>
            <person name="Guy L."/>
            <person name="Ettema T.J."/>
        </authorList>
    </citation>
    <scope>NUCLEOTIDE SEQUENCE</scope>
</reference>
<accession>A0A0F9W8Q2</accession>
<organism evidence="1">
    <name type="scientific">marine sediment metagenome</name>
    <dbReference type="NCBI Taxonomy" id="412755"/>
    <lineage>
        <taxon>unclassified sequences</taxon>
        <taxon>metagenomes</taxon>
        <taxon>ecological metagenomes</taxon>
    </lineage>
</organism>
<evidence type="ECO:0000313" key="1">
    <source>
        <dbReference type="EMBL" id="KKN74443.1"/>
    </source>
</evidence>
<sequence>MYRRILIVIVLLCLLTGCSDVQMAPPYEQAVKASAIRVAELNKRCQAGDEVACKEGMAVASETLDLIVEALEGRYDH</sequence>
<dbReference type="AlphaFoldDB" id="A0A0F9W8Q2"/>
<proteinExistence type="predicted"/>
<gene>
    <name evidence="1" type="ORF">LCGC14_0390630</name>
</gene>
<dbReference type="EMBL" id="LAZR01000326">
    <property type="protein sequence ID" value="KKN74443.1"/>
    <property type="molecule type" value="Genomic_DNA"/>
</dbReference>
<dbReference type="PROSITE" id="PS51257">
    <property type="entry name" value="PROKAR_LIPOPROTEIN"/>
    <property type="match status" value="1"/>
</dbReference>